<evidence type="ECO:0000256" key="8">
    <source>
        <dbReference type="RuleBase" id="RU362042"/>
    </source>
</evidence>
<keyword evidence="11" id="KW-1185">Reference proteome</keyword>
<dbReference type="STRING" id="142842.SAMN02745118_01393"/>
<dbReference type="EMBL" id="FUWM01000010">
    <property type="protein sequence ID" value="SJZ63608.1"/>
    <property type="molecule type" value="Genomic_DNA"/>
</dbReference>
<feature type="active site" evidence="6">
    <location>
        <position position="39"/>
    </location>
</feature>
<keyword evidence="8" id="KW-0472">Membrane</keyword>
<protein>
    <recommendedName>
        <fullName evidence="4 8">Signal peptidase I</fullName>
        <ecNumber evidence="4 8">3.4.21.89</ecNumber>
    </recommendedName>
</protein>
<dbReference type="Gene3D" id="2.10.109.10">
    <property type="entry name" value="Umud Fragment, subunit A"/>
    <property type="match status" value="1"/>
</dbReference>
<feature type="transmembrane region" description="Helical" evidence="8">
    <location>
        <begin position="12"/>
        <end position="34"/>
    </location>
</feature>
<evidence type="ECO:0000256" key="5">
    <source>
        <dbReference type="ARBA" id="ARBA00022801"/>
    </source>
</evidence>
<dbReference type="PRINTS" id="PR00727">
    <property type="entry name" value="LEADERPTASE"/>
</dbReference>
<dbReference type="InterPro" id="IPR019758">
    <property type="entry name" value="Pept_S26A_signal_pept_1_CS"/>
</dbReference>
<sequence>MGISKAEIKEYLEAVVIAVILSFIIITFIIQAFYIPSGSMRPTLEPGDRIFVNKFIYRFKNPERFDIIVFKYPVNPRKKFIKRVIGLPGDTVSIDNGTVYVNDRPLKENYTLDVGYSNYQEVEVPPKHYFVLGDNRNNSEDSRFWGFVPRKNVIGKALVRFWPLSRIGLIN</sequence>
<reference evidence="11" key="1">
    <citation type="submission" date="2017-02" db="EMBL/GenBank/DDBJ databases">
        <authorList>
            <person name="Varghese N."/>
            <person name="Submissions S."/>
        </authorList>
    </citation>
    <scope>NUCLEOTIDE SEQUENCE [LARGE SCALE GENOMIC DNA]</scope>
    <source>
        <strain evidence="11">ATCC BAA-73</strain>
    </source>
</reference>
<dbReference type="OrthoDB" id="9802919at2"/>
<dbReference type="PROSITE" id="PS50889">
    <property type="entry name" value="S4"/>
    <property type="match status" value="1"/>
</dbReference>
<evidence type="ECO:0000313" key="10">
    <source>
        <dbReference type="EMBL" id="SJZ63608.1"/>
    </source>
</evidence>
<gene>
    <name evidence="10" type="ORF">SAMN02745118_01393</name>
</gene>
<evidence type="ECO:0000256" key="3">
    <source>
        <dbReference type="ARBA" id="ARBA00009370"/>
    </source>
</evidence>
<dbReference type="PANTHER" id="PTHR43390">
    <property type="entry name" value="SIGNAL PEPTIDASE I"/>
    <property type="match status" value="1"/>
</dbReference>
<dbReference type="InterPro" id="IPR000223">
    <property type="entry name" value="Pept_S26A_signal_pept_1"/>
</dbReference>
<comment type="similarity">
    <text evidence="3 8">Belongs to the peptidase S26 family.</text>
</comment>
<keyword evidence="8" id="KW-1133">Transmembrane helix</keyword>
<dbReference type="InterPro" id="IPR036286">
    <property type="entry name" value="LexA/Signal_pep-like_sf"/>
</dbReference>
<proteinExistence type="inferred from homology"/>
<dbReference type="AlphaFoldDB" id="A0A1T4M9Z5"/>
<feature type="active site" evidence="6">
    <location>
        <position position="82"/>
    </location>
</feature>
<evidence type="ECO:0000259" key="9">
    <source>
        <dbReference type="Pfam" id="PF10502"/>
    </source>
</evidence>
<comment type="catalytic activity">
    <reaction evidence="1 8">
        <text>Cleavage of hydrophobic, N-terminal signal or leader sequences from secreted and periplasmic proteins.</text>
        <dbReference type="EC" id="3.4.21.89"/>
    </reaction>
</comment>
<keyword evidence="5 8" id="KW-0378">Hydrolase</keyword>
<dbReference type="NCBIfam" id="TIGR02227">
    <property type="entry name" value="sigpep_I_bact"/>
    <property type="match status" value="1"/>
</dbReference>
<dbReference type="CDD" id="cd06530">
    <property type="entry name" value="S26_SPase_I"/>
    <property type="match status" value="1"/>
</dbReference>
<name>A0A1T4M9Z5_9FIRM</name>
<dbReference type="SUPFAM" id="SSF51306">
    <property type="entry name" value="LexA/Signal peptidase"/>
    <property type="match status" value="1"/>
</dbReference>
<dbReference type="GO" id="GO:0006465">
    <property type="term" value="P:signal peptide processing"/>
    <property type="evidence" value="ECO:0007669"/>
    <property type="project" value="InterPro"/>
</dbReference>
<dbReference type="GO" id="GO:0003723">
    <property type="term" value="F:RNA binding"/>
    <property type="evidence" value="ECO:0007669"/>
    <property type="project" value="UniProtKB-KW"/>
</dbReference>
<feature type="domain" description="Peptidase S26" evidence="9">
    <location>
        <begin position="9"/>
        <end position="162"/>
    </location>
</feature>
<evidence type="ECO:0000256" key="6">
    <source>
        <dbReference type="PIRSR" id="PIRSR600223-1"/>
    </source>
</evidence>
<dbReference type="PROSITE" id="PS00760">
    <property type="entry name" value="SPASE_I_2"/>
    <property type="match status" value="1"/>
</dbReference>
<evidence type="ECO:0000313" key="11">
    <source>
        <dbReference type="Proteomes" id="UP000190625"/>
    </source>
</evidence>
<organism evidence="10 11">
    <name type="scientific">Selenihalanaerobacter shriftii</name>
    <dbReference type="NCBI Taxonomy" id="142842"/>
    <lineage>
        <taxon>Bacteria</taxon>
        <taxon>Bacillati</taxon>
        <taxon>Bacillota</taxon>
        <taxon>Clostridia</taxon>
        <taxon>Halanaerobiales</taxon>
        <taxon>Halobacteroidaceae</taxon>
        <taxon>Selenihalanaerobacter</taxon>
    </lineage>
</organism>
<evidence type="ECO:0000256" key="7">
    <source>
        <dbReference type="PROSITE-ProRule" id="PRU00182"/>
    </source>
</evidence>
<dbReference type="GO" id="GO:0009003">
    <property type="term" value="F:signal peptidase activity"/>
    <property type="evidence" value="ECO:0007669"/>
    <property type="project" value="UniProtKB-EC"/>
</dbReference>
<dbReference type="InterPro" id="IPR019757">
    <property type="entry name" value="Pept_S26A_signal_pept_1_Lys-AS"/>
</dbReference>
<dbReference type="PANTHER" id="PTHR43390:SF1">
    <property type="entry name" value="CHLOROPLAST PROCESSING PEPTIDASE"/>
    <property type="match status" value="1"/>
</dbReference>
<evidence type="ECO:0000256" key="2">
    <source>
        <dbReference type="ARBA" id="ARBA00004401"/>
    </source>
</evidence>
<keyword evidence="8" id="KW-0645">Protease</keyword>
<keyword evidence="8" id="KW-0812">Transmembrane</keyword>
<dbReference type="GO" id="GO:0004252">
    <property type="term" value="F:serine-type endopeptidase activity"/>
    <property type="evidence" value="ECO:0007669"/>
    <property type="project" value="InterPro"/>
</dbReference>
<dbReference type="Pfam" id="PF10502">
    <property type="entry name" value="Peptidase_S26"/>
    <property type="match status" value="1"/>
</dbReference>
<keyword evidence="7" id="KW-0694">RNA-binding</keyword>
<dbReference type="RefSeq" id="WP_078809871.1">
    <property type="nucleotide sequence ID" value="NZ_FUWM01000010.1"/>
</dbReference>
<comment type="subcellular location">
    <subcellularLocation>
        <location evidence="2">Cell membrane</location>
        <topology evidence="2">Single-pass type II membrane protein</topology>
    </subcellularLocation>
    <subcellularLocation>
        <location evidence="8">Membrane</location>
        <topology evidence="8">Single-pass type II membrane protein</topology>
    </subcellularLocation>
</comment>
<dbReference type="EC" id="3.4.21.89" evidence="4 8"/>
<dbReference type="InterPro" id="IPR019533">
    <property type="entry name" value="Peptidase_S26"/>
</dbReference>
<accession>A0A1T4M9Z5</accession>
<evidence type="ECO:0000256" key="1">
    <source>
        <dbReference type="ARBA" id="ARBA00000677"/>
    </source>
</evidence>
<dbReference type="PROSITE" id="PS00761">
    <property type="entry name" value="SPASE_I_3"/>
    <property type="match status" value="1"/>
</dbReference>
<evidence type="ECO:0000256" key="4">
    <source>
        <dbReference type="ARBA" id="ARBA00013208"/>
    </source>
</evidence>
<dbReference type="GO" id="GO:0005886">
    <property type="term" value="C:plasma membrane"/>
    <property type="evidence" value="ECO:0007669"/>
    <property type="project" value="UniProtKB-SubCell"/>
</dbReference>
<dbReference type="Proteomes" id="UP000190625">
    <property type="component" value="Unassembled WGS sequence"/>
</dbReference>